<dbReference type="GO" id="GO:0005811">
    <property type="term" value="C:lipid droplet"/>
    <property type="evidence" value="ECO:0007669"/>
    <property type="project" value="TreeGrafter"/>
</dbReference>
<evidence type="ECO:0000313" key="2">
    <source>
        <dbReference type="EMBL" id="VDM50288.1"/>
    </source>
</evidence>
<keyword evidence="1" id="KW-0812">Transmembrane</keyword>
<evidence type="ECO:0000256" key="1">
    <source>
        <dbReference type="SAM" id="Phobius"/>
    </source>
</evidence>
<feature type="transmembrane region" description="Helical" evidence="1">
    <location>
        <begin position="15"/>
        <end position="34"/>
    </location>
</feature>
<evidence type="ECO:0000313" key="3">
    <source>
        <dbReference type="Proteomes" id="UP000050794"/>
    </source>
</evidence>
<accession>A0A183VDZ7</accession>
<dbReference type="AlphaFoldDB" id="A0A183VDZ7"/>
<reference evidence="2 3" key="2">
    <citation type="submission" date="2018-11" db="EMBL/GenBank/DDBJ databases">
        <authorList>
            <consortium name="Pathogen Informatics"/>
        </authorList>
    </citation>
    <scope>NUCLEOTIDE SEQUENCE [LARGE SCALE GENOMIC DNA]</scope>
</reference>
<dbReference type="WBParaSite" id="TCNE_0001897101-mRNA-1">
    <property type="protein sequence ID" value="TCNE_0001897101-mRNA-1"/>
    <property type="gene ID" value="TCNE_0001897101"/>
</dbReference>
<keyword evidence="3" id="KW-1185">Reference proteome</keyword>
<name>A0A183VDZ7_TOXCA</name>
<keyword evidence="1" id="KW-0472">Membrane</keyword>
<evidence type="ECO:0000313" key="4">
    <source>
        <dbReference type="WBParaSite" id="TCNE_0001897101-mRNA-1"/>
    </source>
</evidence>
<proteinExistence type="predicted"/>
<protein>
    <submittedName>
        <fullName evidence="4">Sacchrp_dh_NADP domain-containing protein</fullName>
    </submittedName>
</protein>
<dbReference type="EMBL" id="UYWY01026205">
    <property type="protein sequence ID" value="VDM50288.1"/>
    <property type="molecule type" value="Genomic_DNA"/>
</dbReference>
<sequence>MVMAFVETYIRLKSLLWAVLLTLWLTIFFIMAKFEATRKILQKYPDICSFNMFKNSGPTEEQIKQASFTYWFFGEGWSDKLSPGEQHKSHPNKKMIVRCDGPDAGYIATSACIISAALTVLFEADKMPHGGGVFTTASAFKKTSIYERLEKFGVTFKTVESAV</sequence>
<organism evidence="3 4">
    <name type="scientific">Toxocara canis</name>
    <name type="common">Canine roundworm</name>
    <dbReference type="NCBI Taxonomy" id="6265"/>
    <lineage>
        <taxon>Eukaryota</taxon>
        <taxon>Metazoa</taxon>
        <taxon>Ecdysozoa</taxon>
        <taxon>Nematoda</taxon>
        <taxon>Chromadorea</taxon>
        <taxon>Rhabditida</taxon>
        <taxon>Spirurina</taxon>
        <taxon>Ascaridomorpha</taxon>
        <taxon>Ascaridoidea</taxon>
        <taxon>Toxocaridae</taxon>
        <taxon>Toxocara</taxon>
    </lineage>
</organism>
<dbReference type="PANTHER" id="PTHR12286">
    <property type="entry name" value="SACCHAROPINE DEHYDROGENASE-LIKE OXIDOREDUCTASE"/>
    <property type="match status" value="1"/>
</dbReference>
<dbReference type="GO" id="GO:0005886">
    <property type="term" value="C:plasma membrane"/>
    <property type="evidence" value="ECO:0007669"/>
    <property type="project" value="TreeGrafter"/>
</dbReference>
<dbReference type="GO" id="GO:0005739">
    <property type="term" value="C:mitochondrion"/>
    <property type="evidence" value="ECO:0007669"/>
    <property type="project" value="TreeGrafter"/>
</dbReference>
<dbReference type="PANTHER" id="PTHR12286:SF5">
    <property type="entry name" value="SACCHAROPINE DEHYDROGENASE-LIKE OXIDOREDUCTASE"/>
    <property type="match status" value="1"/>
</dbReference>
<keyword evidence="1" id="KW-1133">Transmembrane helix</keyword>
<reference evidence="4" key="1">
    <citation type="submission" date="2016-06" db="UniProtKB">
        <authorList>
            <consortium name="WormBaseParasite"/>
        </authorList>
    </citation>
    <scope>IDENTIFICATION</scope>
</reference>
<dbReference type="Proteomes" id="UP000050794">
    <property type="component" value="Unassembled WGS sequence"/>
</dbReference>
<dbReference type="InterPro" id="IPR051276">
    <property type="entry name" value="Saccharopine_DH-like_oxidrdct"/>
</dbReference>
<gene>
    <name evidence="2" type="ORF">TCNE_LOCUS18967</name>
</gene>
<dbReference type="GO" id="GO:0009247">
    <property type="term" value="P:glycolipid biosynthetic process"/>
    <property type="evidence" value="ECO:0007669"/>
    <property type="project" value="TreeGrafter"/>
</dbReference>